<evidence type="ECO:0000313" key="2">
    <source>
        <dbReference type="Proteomes" id="UP001163324"/>
    </source>
</evidence>
<accession>A0ACC0V1K2</accession>
<name>A0ACC0V1K2_9HYPO</name>
<organism evidence="1 2">
    <name type="scientific">Trichothecium roseum</name>
    <dbReference type="NCBI Taxonomy" id="47278"/>
    <lineage>
        <taxon>Eukaryota</taxon>
        <taxon>Fungi</taxon>
        <taxon>Dikarya</taxon>
        <taxon>Ascomycota</taxon>
        <taxon>Pezizomycotina</taxon>
        <taxon>Sordariomycetes</taxon>
        <taxon>Hypocreomycetidae</taxon>
        <taxon>Hypocreales</taxon>
        <taxon>Hypocreales incertae sedis</taxon>
        <taxon>Trichothecium</taxon>
    </lineage>
</organism>
<protein>
    <submittedName>
        <fullName evidence="1">Uncharacterized protein</fullName>
    </submittedName>
</protein>
<dbReference type="Proteomes" id="UP001163324">
    <property type="component" value="Chromosome 4"/>
</dbReference>
<reference evidence="1" key="1">
    <citation type="submission" date="2022-10" db="EMBL/GenBank/DDBJ databases">
        <title>Complete Genome of Trichothecium roseum strain YXFP-22015, a Plant Pathogen Isolated from Citrus.</title>
        <authorList>
            <person name="Wang Y."/>
            <person name="Zhu L."/>
        </authorList>
    </citation>
    <scope>NUCLEOTIDE SEQUENCE</scope>
    <source>
        <strain evidence="1">YXFP-22015</strain>
    </source>
</reference>
<evidence type="ECO:0000313" key="1">
    <source>
        <dbReference type="EMBL" id="KAI9900285.1"/>
    </source>
</evidence>
<gene>
    <name evidence="1" type="ORF">N3K66_004547</name>
</gene>
<comment type="caution">
    <text evidence="1">The sequence shown here is derived from an EMBL/GenBank/DDBJ whole genome shotgun (WGS) entry which is preliminary data.</text>
</comment>
<proteinExistence type="predicted"/>
<keyword evidence="2" id="KW-1185">Reference proteome</keyword>
<dbReference type="EMBL" id="CM047943">
    <property type="protein sequence ID" value="KAI9900285.1"/>
    <property type="molecule type" value="Genomic_DNA"/>
</dbReference>
<sequence length="502" mass="58577">MGLLDDKSSSDADSEGGSLDFDRRLQKSQWVPLITAPFAALRNVHWRQLFVRFLIFLVPSFLQGRHMREQIRPAKVGPTAYLDGMRGLAALFVYFCHYTYQAFIIAESWGCGDNNFHILKLPFLRLFYQGPPAVCVFFVISGYALCYKPLKQARNRQFADFAGTMSSMTFRRFIRLYVPTTISTFMIVCLLRMGAYDLTRDFATDRTFHKNIMEPHLRPMESAYAQWIDWFWSMWRFIHVWDWAPHGGSTDYDVHLWTIPIEFRCSLYLFLVILGSARLQTKFRWLVVGGVTWFTYRNSRWEFTLFLAGFFLAELDHIRGAHIPQSPLPQDEKNVKKSNSQLKSFFWGLASILALYLMCQPDGRGEITPGWIWLDSQIPSWWGEERFRYWQGAGAILFVLSVGFSKTWQKFFNTGIVQYFGKLSYALYLMHGPAMHCVGYHFEAWAYSVTGVEGYWFNAGWCLGACFCIPTVIWWADIFWRAVDIPTVKFGRWVETKFSIKP</sequence>